<keyword evidence="3" id="KW-1185">Reference proteome</keyword>
<feature type="region of interest" description="Disordered" evidence="1">
    <location>
        <begin position="130"/>
        <end position="150"/>
    </location>
</feature>
<organism evidence="2 3">
    <name type="scientific">Euplotes crassus</name>
    <dbReference type="NCBI Taxonomy" id="5936"/>
    <lineage>
        <taxon>Eukaryota</taxon>
        <taxon>Sar</taxon>
        <taxon>Alveolata</taxon>
        <taxon>Ciliophora</taxon>
        <taxon>Intramacronucleata</taxon>
        <taxon>Spirotrichea</taxon>
        <taxon>Hypotrichia</taxon>
        <taxon>Euplotida</taxon>
        <taxon>Euplotidae</taxon>
        <taxon>Moneuplotes</taxon>
    </lineage>
</organism>
<sequence>MLFYKPESYILPKEENTQPAPLGRTINPTKGEAGNPAIPPTRQHAIMRRGPSNEVKPRFLRDSLANKDIIGAQPKKLYEGRTKDSMSNGDIEGSSPMKLKARNLSEYNIFDYNDVNFKPSARARRVPPSIPTLKVKRPNGESFNMDTNGDHLMRSAKSTRLDPYHMSHYRVNKMTDSTYSHFSPKAKFQRLGEMIQSQSDMRYKPIEKPQNGSMISRNKAEAFDKRGAPEIGGKLNQSVALPSTNDAFNDPSNKFCRNYAMREKPAPSGFQRYRNMNSSMTPEKLAARPIDHMKIDVGSPHGLPPSIQTFNRRGKFY</sequence>
<accession>A0AAD1XJL1</accession>
<comment type="caution">
    <text evidence="2">The sequence shown here is derived from an EMBL/GenBank/DDBJ whole genome shotgun (WGS) entry which is preliminary data.</text>
</comment>
<protein>
    <submittedName>
        <fullName evidence="2">Uncharacterized protein</fullName>
    </submittedName>
</protein>
<name>A0AAD1XJL1_EUPCR</name>
<gene>
    <name evidence="2" type="ORF">ECRASSUSDP1_LOCUS15188</name>
</gene>
<dbReference type="AlphaFoldDB" id="A0AAD1XJL1"/>
<evidence type="ECO:0000313" key="2">
    <source>
        <dbReference type="EMBL" id="CAI2373839.1"/>
    </source>
</evidence>
<proteinExistence type="predicted"/>
<reference evidence="2" key="1">
    <citation type="submission" date="2023-07" db="EMBL/GenBank/DDBJ databases">
        <authorList>
            <consortium name="AG Swart"/>
            <person name="Singh M."/>
            <person name="Singh A."/>
            <person name="Seah K."/>
            <person name="Emmerich C."/>
        </authorList>
    </citation>
    <scope>NUCLEOTIDE SEQUENCE</scope>
    <source>
        <strain evidence="2">DP1</strain>
    </source>
</reference>
<dbReference type="EMBL" id="CAMPGE010015204">
    <property type="protein sequence ID" value="CAI2373839.1"/>
    <property type="molecule type" value="Genomic_DNA"/>
</dbReference>
<dbReference type="Proteomes" id="UP001295684">
    <property type="component" value="Unassembled WGS sequence"/>
</dbReference>
<evidence type="ECO:0000256" key="1">
    <source>
        <dbReference type="SAM" id="MobiDB-lite"/>
    </source>
</evidence>
<evidence type="ECO:0000313" key="3">
    <source>
        <dbReference type="Proteomes" id="UP001295684"/>
    </source>
</evidence>
<feature type="region of interest" description="Disordered" evidence="1">
    <location>
        <begin position="1"/>
        <end position="56"/>
    </location>
</feature>